<evidence type="ECO:0000259" key="1">
    <source>
        <dbReference type="PROSITE" id="PS50987"/>
    </source>
</evidence>
<dbReference type="InterPro" id="IPR036390">
    <property type="entry name" value="WH_DNA-bd_sf"/>
</dbReference>
<dbReference type="SMART" id="SM00418">
    <property type="entry name" value="HTH_ARSR"/>
    <property type="match status" value="1"/>
</dbReference>
<dbReference type="InterPro" id="IPR036388">
    <property type="entry name" value="WH-like_DNA-bd_sf"/>
</dbReference>
<dbReference type="InterPro" id="IPR011991">
    <property type="entry name" value="ArsR-like_HTH"/>
</dbReference>
<evidence type="ECO:0000313" key="3">
    <source>
        <dbReference type="Proteomes" id="UP000031368"/>
    </source>
</evidence>
<keyword evidence="3" id="KW-1185">Reference proteome</keyword>
<protein>
    <submittedName>
        <fullName evidence="2">ArsR family transcriptional regulator protein</fullName>
    </submittedName>
</protein>
<accession>A0A0B4X4W8</accession>
<dbReference type="Gene3D" id="1.10.10.10">
    <property type="entry name" value="Winged helix-like DNA-binding domain superfamily/Winged helix DNA-binding domain"/>
    <property type="match status" value="1"/>
</dbReference>
<dbReference type="HOGENOM" id="CLU_097806_0_2_5"/>
<reference evidence="2 3" key="1">
    <citation type="submission" date="2013-11" db="EMBL/GenBank/DDBJ databases">
        <title>Complete genome sequence of Rhizobium gallicum bv. gallicum R602.</title>
        <authorList>
            <person name="Bustos P."/>
            <person name="Santamaria R.I."/>
            <person name="Lozano L."/>
            <person name="Acosta J.L."/>
            <person name="Ormeno-Orrillo E."/>
            <person name="Rogel M.A."/>
            <person name="Romero D."/>
            <person name="Cevallos M.A."/>
            <person name="Martinez-Romero E."/>
            <person name="Gonzalez V."/>
        </authorList>
    </citation>
    <scope>NUCLEOTIDE SEQUENCE [LARGE SCALE GENOMIC DNA]</scope>
    <source>
        <strain evidence="2 3">R602</strain>
    </source>
</reference>
<dbReference type="PROSITE" id="PS50987">
    <property type="entry name" value="HTH_ARSR_2"/>
    <property type="match status" value="1"/>
</dbReference>
<name>A0A0B4X4W8_9HYPH</name>
<dbReference type="PRINTS" id="PR00778">
    <property type="entry name" value="HTHARSR"/>
</dbReference>
<dbReference type="Proteomes" id="UP000031368">
    <property type="component" value="Chromosome"/>
</dbReference>
<dbReference type="PANTHER" id="PTHR38600:SF2">
    <property type="entry name" value="SLL0088 PROTEIN"/>
    <property type="match status" value="1"/>
</dbReference>
<feature type="domain" description="HTH arsR-type" evidence="1">
    <location>
        <begin position="1"/>
        <end position="93"/>
    </location>
</feature>
<organism evidence="2 3">
    <name type="scientific">Rhizobium gallicum bv. gallicum R602sp</name>
    <dbReference type="NCBI Taxonomy" id="1041138"/>
    <lineage>
        <taxon>Bacteria</taxon>
        <taxon>Pseudomonadati</taxon>
        <taxon>Pseudomonadota</taxon>
        <taxon>Alphaproteobacteria</taxon>
        <taxon>Hyphomicrobiales</taxon>
        <taxon>Rhizobiaceae</taxon>
        <taxon>Rhizobium/Agrobacterium group</taxon>
        <taxon>Rhizobium</taxon>
    </lineage>
</organism>
<dbReference type="CDD" id="cd00090">
    <property type="entry name" value="HTH_ARSR"/>
    <property type="match status" value="1"/>
</dbReference>
<dbReference type="Pfam" id="PF12840">
    <property type="entry name" value="HTH_20"/>
    <property type="match status" value="1"/>
</dbReference>
<dbReference type="NCBIfam" id="NF033788">
    <property type="entry name" value="HTH_metalloreg"/>
    <property type="match status" value="1"/>
</dbReference>
<proteinExistence type="predicted"/>
<dbReference type="SUPFAM" id="SSF46785">
    <property type="entry name" value="Winged helix' DNA-binding domain"/>
    <property type="match status" value="1"/>
</dbReference>
<dbReference type="EMBL" id="CP006877">
    <property type="protein sequence ID" value="AJD41508.1"/>
    <property type="molecule type" value="Genomic_DNA"/>
</dbReference>
<dbReference type="AlphaFoldDB" id="A0A0B4X4W8"/>
<dbReference type="KEGG" id="rga:RGR602_CH02180"/>
<dbReference type="PANTHER" id="PTHR38600">
    <property type="entry name" value="TRANSCRIPTIONAL REGULATORY PROTEIN"/>
    <property type="match status" value="1"/>
</dbReference>
<evidence type="ECO:0000313" key="2">
    <source>
        <dbReference type="EMBL" id="AJD41508.1"/>
    </source>
</evidence>
<sequence>MIMEPAALDRMFHALSDRSRRGMVDRLGRGPASVMELAKPLSMTLPTVMKHLSVLESSGLVQSEKAGRVRTYRLQQDALGHLDRWISERNRQY</sequence>
<dbReference type="RefSeq" id="WP_052451526.1">
    <property type="nucleotide sequence ID" value="NZ_CP006877.1"/>
</dbReference>
<dbReference type="InterPro" id="IPR001845">
    <property type="entry name" value="HTH_ArsR_DNA-bd_dom"/>
</dbReference>
<dbReference type="GO" id="GO:0003700">
    <property type="term" value="F:DNA-binding transcription factor activity"/>
    <property type="evidence" value="ECO:0007669"/>
    <property type="project" value="InterPro"/>
</dbReference>
<gene>
    <name evidence="2" type="ORF">RGR602_CH02180</name>
</gene>